<protein>
    <recommendedName>
        <fullName evidence="4">t-SNARE coiled-coil homology domain-containing protein</fullName>
    </recommendedName>
</protein>
<dbReference type="InterPro" id="IPR000727">
    <property type="entry name" value="T_SNARE_dom"/>
</dbReference>
<feature type="coiled-coil region" evidence="1">
    <location>
        <begin position="228"/>
        <end position="255"/>
    </location>
</feature>
<dbReference type="CDD" id="cd15841">
    <property type="entry name" value="SNARE_Qc"/>
    <property type="match status" value="1"/>
</dbReference>
<reference evidence="5" key="1">
    <citation type="submission" date="2014-11" db="EMBL/GenBank/DDBJ databases">
        <authorList>
            <person name="Otto D Thomas"/>
            <person name="Naeem Raeece"/>
        </authorList>
    </citation>
    <scope>NUCLEOTIDE SEQUENCE</scope>
</reference>
<dbReference type="Gene3D" id="1.20.5.110">
    <property type="match status" value="1"/>
</dbReference>
<dbReference type="PROSITE" id="PS50192">
    <property type="entry name" value="T_SNARE"/>
    <property type="match status" value="1"/>
</dbReference>
<evidence type="ECO:0000256" key="2">
    <source>
        <dbReference type="SAM" id="MobiDB-lite"/>
    </source>
</evidence>
<dbReference type="AlphaFoldDB" id="A0A0G4I743"/>
<name>A0A0G4I743_9ALVE</name>
<feature type="compositionally biased region" description="Basic and acidic residues" evidence="2">
    <location>
        <begin position="171"/>
        <end position="190"/>
    </location>
</feature>
<evidence type="ECO:0000259" key="4">
    <source>
        <dbReference type="PROSITE" id="PS50192"/>
    </source>
</evidence>
<feature type="domain" description="T-SNARE coiled-coil homology" evidence="4">
    <location>
        <begin position="190"/>
        <end position="252"/>
    </location>
</feature>
<dbReference type="EMBL" id="CDMZ01005399">
    <property type="protein sequence ID" value="CEM52857.1"/>
    <property type="molecule type" value="Genomic_DNA"/>
</dbReference>
<gene>
    <name evidence="5" type="ORF">Cvel_11557</name>
</gene>
<dbReference type="SUPFAM" id="SSF58038">
    <property type="entry name" value="SNARE fusion complex"/>
    <property type="match status" value="1"/>
</dbReference>
<feature type="transmembrane region" description="Helical" evidence="3">
    <location>
        <begin position="261"/>
        <end position="279"/>
    </location>
</feature>
<dbReference type="VEuPathDB" id="CryptoDB:Cvel_11557"/>
<evidence type="ECO:0000256" key="1">
    <source>
        <dbReference type="SAM" id="Coils"/>
    </source>
</evidence>
<keyword evidence="3" id="KW-1133">Transmembrane helix</keyword>
<keyword evidence="3" id="KW-0472">Membrane</keyword>
<proteinExistence type="predicted"/>
<keyword evidence="3" id="KW-0812">Transmembrane</keyword>
<dbReference type="PhylomeDB" id="A0A0G4I743"/>
<evidence type="ECO:0000256" key="3">
    <source>
        <dbReference type="SAM" id="Phobius"/>
    </source>
</evidence>
<accession>A0A0G4I743</accession>
<feature type="region of interest" description="Disordered" evidence="2">
    <location>
        <begin position="160"/>
        <end position="190"/>
    </location>
</feature>
<keyword evidence="1" id="KW-0175">Coiled coil</keyword>
<organism evidence="5">
    <name type="scientific">Chromera velia CCMP2878</name>
    <dbReference type="NCBI Taxonomy" id="1169474"/>
    <lineage>
        <taxon>Eukaryota</taxon>
        <taxon>Sar</taxon>
        <taxon>Alveolata</taxon>
        <taxon>Colpodellida</taxon>
        <taxon>Chromeraceae</taxon>
        <taxon>Chromera</taxon>
    </lineage>
</organism>
<sequence>MSAIRGIDELMTRLERVEIETGVKQKEGQQPEQPQIKDDFLRLRAIMYDNLGETLEAIKERHNIQKRKGNCVEAVQKGAFVKEQLKKLDLDFVKLHDIYRKQSTQKRKFSEEEMKKRFEDMQDLKRRIEEAKMTFRNAGGVKSQDLKTITEMRRQMNLEAGNTGKGAGAGVRREAEEVTEEDKKTMQRWKERDEDFDRQLGLIGEGADRIKEVGQRIGDLADQQNAAVTELHGDADQAQGEINELNIKIKKVMDSQKNTTFFCRIILIVVLIALLGFLFTRLKPFLGI</sequence>
<evidence type="ECO:0000313" key="5">
    <source>
        <dbReference type="EMBL" id="CEM52857.1"/>
    </source>
</evidence>